<keyword evidence="1" id="KW-0378">Hydrolase</keyword>
<gene>
    <name evidence="1" type="ORF">CEY00_Acc22253</name>
</gene>
<dbReference type="Gramene" id="PSR96118">
    <property type="protein sequence ID" value="PSR96118"/>
    <property type="gene ID" value="CEY00_Acc22253"/>
</dbReference>
<dbReference type="FunCoup" id="A0A2R6PSU3">
    <property type="interactions" value="140"/>
</dbReference>
<dbReference type="Proteomes" id="UP000241394">
    <property type="component" value="Chromosome LG23"/>
</dbReference>
<dbReference type="GO" id="GO:0004386">
    <property type="term" value="F:helicase activity"/>
    <property type="evidence" value="ECO:0007669"/>
    <property type="project" value="UniProtKB-KW"/>
</dbReference>
<dbReference type="STRING" id="1590841.A0A2R6PSU3"/>
<proteinExistence type="predicted"/>
<dbReference type="OrthoDB" id="1688035at2759"/>
<keyword evidence="1" id="KW-0347">Helicase</keyword>
<evidence type="ECO:0000313" key="2">
    <source>
        <dbReference type="Proteomes" id="UP000241394"/>
    </source>
</evidence>
<evidence type="ECO:0000313" key="1">
    <source>
        <dbReference type="EMBL" id="PSR96118.1"/>
    </source>
</evidence>
<dbReference type="OMA" id="VFRVKKI"/>
<reference evidence="2" key="2">
    <citation type="journal article" date="2018" name="BMC Genomics">
        <title>A manually annotated Actinidia chinensis var. chinensis (kiwifruit) genome highlights the challenges associated with draft genomes and gene prediction in plants.</title>
        <authorList>
            <person name="Pilkington S.M."/>
            <person name="Crowhurst R."/>
            <person name="Hilario E."/>
            <person name="Nardozza S."/>
            <person name="Fraser L."/>
            <person name="Peng Y."/>
            <person name="Gunaseelan K."/>
            <person name="Simpson R."/>
            <person name="Tahir J."/>
            <person name="Deroles S.C."/>
            <person name="Templeton K."/>
            <person name="Luo Z."/>
            <person name="Davy M."/>
            <person name="Cheng C."/>
            <person name="McNeilage M."/>
            <person name="Scaglione D."/>
            <person name="Liu Y."/>
            <person name="Zhang Q."/>
            <person name="Datson P."/>
            <person name="De Silva N."/>
            <person name="Gardiner S.E."/>
            <person name="Bassett H."/>
            <person name="Chagne D."/>
            <person name="McCallum J."/>
            <person name="Dzierzon H."/>
            <person name="Deng C."/>
            <person name="Wang Y.Y."/>
            <person name="Barron L."/>
            <person name="Manako K."/>
            <person name="Bowen J."/>
            <person name="Foster T.M."/>
            <person name="Erridge Z.A."/>
            <person name="Tiffin H."/>
            <person name="Waite C.N."/>
            <person name="Davies K.M."/>
            <person name="Grierson E.P."/>
            <person name="Laing W.A."/>
            <person name="Kirk R."/>
            <person name="Chen X."/>
            <person name="Wood M."/>
            <person name="Montefiori M."/>
            <person name="Brummell D.A."/>
            <person name="Schwinn K.E."/>
            <person name="Catanach A."/>
            <person name="Fullerton C."/>
            <person name="Li D."/>
            <person name="Meiyalaghan S."/>
            <person name="Nieuwenhuizen N."/>
            <person name="Read N."/>
            <person name="Prakash R."/>
            <person name="Hunter D."/>
            <person name="Zhang H."/>
            <person name="McKenzie M."/>
            <person name="Knabel M."/>
            <person name="Harris A."/>
            <person name="Allan A.C."/>
            <person name="Gleave A."/>
            <person name="Chen A."/>
            <person name="Janssen B.J."/>
            <person name="Plunkett B."/>
            <person name="Ampomah-Dwamena C."/>
            <person name="Voogd C."/>
            <person name="Leif D."/>
            <person name="Lafferty D."/>
            <person name="Souleyre E.J.F."/>
            <person name="Varkonyi-Gasic E."/>
            <person name="Gambi F."/>
            <person name="Hanley J."/>
            <person name="Yao J.L."/>
            <person name="Cheung J."/>
            <person name="David K.M."/>
            <person name="Warren B."/>
            <person name="Marsh K."/>
            <person name="Snowden K.C."/>
            <person name="Lin-Wang K."/>
            <person name="Brian L."/>
            <person name="Martinez-Sanchez M."/>
            <person name="Wang M."/>
            <person name="Ileperuma N."/>
            <person name="Macnee N."/>
            <person name="Campin R."/>
            <person name="McAtee P."/>
            <person name="Drummond R.S.M."/>
            <person name="Espley R.V."/>
            <person name="Ireland H.S."/>
            <person name="Wu R."/>
            <person name="Atkinson R.G."/>
            <person name="Karunairetnam S."/>
            <person name="Bulley S."/>
            <person name="Chunkath S."/>
            <person name="Hanley Z."/>
            <person name="Storey R."/>
            <person name="Thrimawithana A.H."/>
            <person name="Thomson S."/>
            <person name="David C."/>
            <person name="Testolin R."/>
            <person name="Huang H."/>
            <person name="Hellens R.P."/>
            <person name="Schaffer R.J."/>
        </authorList>
    </citation>
    <scope>NUCLEOTIDE SEQUENCE [LARGE SCALE GENOMIC DNA]</scope>
    <source>
        <strain evidence="2">cv. Red5</strain>
    </source>
</reference>
<keyword evidence="1" id="KW-0547">Nucleotide-binding</keyword>
<sequence length="98" mass="11357">MEDGILCTNRLVPFNFPVTGSKVPIWKTLWRKMKRERKKLFDLHSTTTVSFTYDPHSYAQNFDEGFLVSEDADDLSRSFSARFAVPSRVFEKSGDLMD</sequence>
<protein>
    <submittedName>
        <fullName evidence="1">DNA helicase</fullName>
    </submittedName>
</protein>
<name>A0A2R6PSU3_ACTCC</name>
<dbReference type="AlphaFoldDB" id="A0A2R6PSU3"/>
<keyword evidence="2" id="KW-1185">Reference proteome</keyword>
<accession>A0A2R6PSU3</accession>
<organism evidence="1 2">
    <name type="scientific">Actinidia chinensis var. chinensis</name>
    <name type="common">Chinese soft-hair kiwi</name>
    <dbReference type="NCBI Taxonomy" id="1590841"/>
    <lineage>
        <taxon>Eukaryota</taxon>
        <taxon>Viridiplantae</taxon>
        <taxon>Streptophyta</taxon>
        <taxon>Embryophyta</taxon>
        <taxon>Tracheophyta</taxon>
        <taxon>Spermatophyta</taxon>
        <taxon>Magnoliopsida</taxon>
        <taxon>eudicotyledons</taxon>
        <taxon>Gunneridae</taxon>
        <taxon>Pentapetalae</taxon>
        <taxon>asterids</taxon>
        <taxon>Ericales</taxon>
        <taxon>Actinidiaceae</taxon>
        <taxon>Actinidia</taxon>
    </lineage>
</organism>
<keyword evidence="1" id="KW-0067">ATP-binding</keyword>
<comment type="caution">
    <text evidence="1">The sequence shown here is derived from an EMBL/GenBank/DDBJ whole genome shotgun (WGS) entry which is preliminary data.</text>
</comment>
<reference evidence="1 2" key="1">
    <citation type="submission" date="2017-07" db="EMBL/GenBank/DDBJ databases">
        <title>An improved, manually edited Actinidia chinensis var. chinensis (kiwifruit) genome highlights the challenges associated with draft genomes and gene prediction in plants.</title>
        <authorList>
            <person name="Pilkington S."/>
            <person name="Crowhurst R."/>
            <person name="Hilario E."/>
            <person name="Nardozza S."/>
            <person name="Fraser L."/>
            <person name="Peng Y."/>
            <person name="Gunaseelan K."/>
            <person name="Simpson R."/>
            <person name="Tahir J."/>
            <person name="Deroles S."/>
            <person name="Templeton K."/>
            <person name="Luo Z."/>
            <person name="Davy M."/>
            <person name="Cheng C."/>
            <person name="Mcneilage M."/>
            <person name="Scaglione D."/>
            <person name="Liu Y."/>
            <person name="Zhang Q."/>
            <person name="Datson P."/>
            <person name="De Silva N."/>
            <person name="Gardiner S."/>
            <person name="Bassett H."/>
            <person name="Chagne D."/>
            <person name="Mccallum J."/>
            <person name="Dzierzon H."/>
            <person name="Deng C."/>
            <person name="Wang Y.-Y."/>
            <person name="Barron N."/>
            <person name="Manako K."/>
            <person name="Bowen J."/>
            <person name="Foster T."/>
            <person name="Erridge Z."/>
            <person name="Tiffin H."/>
            <person name="Waite C."/>
            <person name="Davies K."/>
            <person name="Grierson E."/>
            <person name="Laing W."/>
            <person name="Kirk R."/>
            <person name="Chen X."/>
            <person name="Wood M."/>
            <person name="Montefiori M."/>
            <person name="Brummell D."/>
            <person name="Schwinn K."/>
            <person name="Catanach A."/>
            <person name="Fullerton C."/>
            <person name="Li D."/>
            <person name="Meiyalaghan S."/>
            <person name="Nieuwenhuizen N."/>
            <person name="Read N."/>
            <person name="Prakash R."/>
            <person name="Hunter D."/>
            <person name="Zhang H."/>
            <person name="Mckenzie M."/>
            <person name="Knabel M."/>
            <person name="Harris A."/>
            <person name="Allan A."/>
            <person name="Chen A."/>
            <person name="Janssen B."/>
            <person name="Plunkett B."/>
            <person name="Dwamena C."/>
            <person name="Voogd C."/>
            <person name="Leif D."/>
            <person name="Lafferty D."/>
            <person name="Souleyre E."/>
            <person name="Varkonyi-Gasic E."/>
            <person name="Gambi F."/>
            <person name="Hanley J."/>
            <person name="Yao J.-L."/>
            <person name="Cheung J."/>
            <person name="David K."/>
            <person name="Warren B."/>
            <person name="Marsh K."/>
            <person name="Snowden K."/>
            <person name="Lin-Wang K."/>
            <person name="Brian L."/>
            <person name="Martinez-Sanchez M."/>
            <person name="Wang M."/>
            <person name="Ileperuma N."/>
            <person name="Macnee N."/>
            <person name="Campin R."/>
            <person name="Mcatee P."/>
            <person name="Drummond R."/>
            <person name="Espley R."/>
            <person name="Ireland H."/>
            <person name="Wu R."/>
            <person name="Atkinson R."/>
            <person name="Karunairetnam S."/>
            <person name="Bulley S."/>
            <person name="Chunkath S."/>
            <person name="Hanley Z."/>
            <person name="Storey R."/>
            <person name="Thrimawithana A."/>
            <person name="Thomson S."/>
            <person name="David C."/>
            <person name="Testolin R."/>
        </authorList>
    </citation>
    <scope>NUCLEOTIDE SEQUENCE [LARGE SCALE GENOMIC DNA]</scope>
    <source>
        <strain evidence="2">cv. Red5</strain>
        <tissue evidence="1">Young leaf</tissue>
    </source>
</reference>
<dbReference type="PANTHER" id="PTHR33168">
    <property type="entry name" value="STRESS INDUCED PROTEIN-RELATED"/>
    <property type="match status" value="1"/>
</dbReference>
<dbReference type="EMBL" id="NKQK01000023">
    <property type="protein sequence ID" value="PSR96118.1"/>
    <property type="molecule type" value="Genomic_DNA"/>
</dbReference>
<dbReference type="InParanoid" id="A0A2R6PSU3"/>